<evidence type="ECO:0000256" key="3">
    <source>
        <dbReference type="ARBA" id="ARBA00023163"/>
    </source>
</evidence>
<name>A0A1G5DZ22_9FIRM</name>
<dbReference type="NCBIfam" id="TIGR00254">
    <property type="entry name" value="GGDEF"/>
    <property type="match status" value="1"/>
</dbReference>
<evidence type="ECO:0000313" key="5">
    <source>
        <dbReference type="EMBL" id="SCY19867.1"/>
    </source>
</evidence>
<dbReference type="PANTHER" id="PTHR30146:SF24">
    <property type="entry name" value="XYLOSE OPERON REGULATORY PROTEIN"/>
    <property type="match status" value="1"/>
</dbReference>
<reference evidence="6" key="1">
    <citation type="submission" date="2016-10" db="EMBL/GenBank/DDBJ databases">
        <authorList>
            <person name="Varghese N."/>
            <person name="Submissions S."/>
        </authorList>
    </citation>
    <scope>NUCLEOTIDE SEQUENCE [LARGE SCALE GENOMIC DNA]</scope>
    <source>
        <strain evidence="6">XBD2006</strain>
    </source>
</reference>
<dbReference type="Proteomes" id="UP000183047">
    <property type="component" value="Unassembled WGS sequence"/>
</dbReference>
<dbReference type="GO" id="GO:0003700">
    <property type="term" value="F:DNA-binding transcription factor activity"/>
    <property type="evidence" value="ECO:0007669"/>
    <property type="project" value="TreeGrafter"/>
</dbReference>
<evidence type="ECO:0000313" key="6">
    <source>
        <dbReference type="Proteomes" id="UP000183047"/>
    </source>
</evidence>
<protein>
    <submittedName>
        <fullName evidence="5">Diguanylate cyclase (GGDEF) domain-containing protein</fullName>
    </submittedName>
</protein>
<dbReference type="SUPFAM" id="SSF53822">
    <property type="entry name" value="Periplasmic binding protein-like I"/>
    <property type="match status" value="1"/>
</dbReference>
<dbReference type="InterPro" id="IPR046335">
    <property type="entry name" value="LacI/GalR-like_sensor"/>
</dbReference>
<keyword evidence="1" id="KW-0805">Transcription regulation</keyword>
<dbReference type="OrthoDB" id="1835616at2"/>
<dbReference type="CDD" id="cd06267">
    <property type="entry name" value="PBP1_LacI_sugar_binding-like"/>
    <property type="match status" value="1"/>
</dbReference>
<dbReference type="SUPFAM" id="SSF55073">
    <property type="entry name" value="Nucleotide cyclase"/>
    <property type="match status" value="1"/>
</dbReference>
<evidence type="ECO:0000256" key="1">
    <source>
        <dbReference type="ARBA" id="ARBA00023015"/>
    </source>
</evidence>
<dbReference type="Gene3D" id="3.40.50.2300">
    <property type="match status" value="2"/>
</dbReference>
<dbReference type="SMART" id="SM00267">
    <property type="entry name" value="GGDEF"/>
    <property type="match status" value="1"/>
</dbReference>
<dbReference type="InterPro" id="IPR029787">
    <property type="entry name" value="Nucleotide_cyclase"/>
</dbReference>
<dbReference type="CDD" id="cd01949">
    <property type="entry name" value="GGDEF"/>
    <property type="match status" value="1"/>
</dbReference>
<dbReference type="Gene3D" id="3.30.70.270">
    <property type="match status" value="1"/>
</dbReference>
<dbReference type="AlphaFoldDB" id="A0A1G5DZ22"/>
<dbReference type="InterPro" id="IPR028082">
    <property type="entry name" value="Peripla_BP_I"/>
</dbReference>
<dbReference type="GO" id="GO:0000976">
    <property type="term" value="F:transcription cis-regulatory region binding"/>
    <property type="evidence" value="ECO:0007669"/>
    <property type="project" value="TreeGrafter"/>
</dbReference>
<dbReference type="InterPro" id="IPR043128">
    <property type="entry name" value="Rev_trsase/Diguanyl_cyclase"/>
</dbReference>
<keyword evidence="3" id="KW-0804">Transcription</keyword>
<keyword evidence="6" id="KW-1185">Reference proteome</keyword>
<organism evidence="5 6">
    <name type="scientific">Butyrivibrio hungatei</name>
    <dbReference type="NCBI Taxonomy" id="185008"/>
    <lineage>
        <taxon>Bacteria</taxon>
        <taxon>Bacillati</taxon>
        <taxon>Bacillota</taxon>
        <taxon>Clostridia</taxon>
        <taxon>Lachnospirales</taxon>
        <taxon>Lachnospiraceae</taxon>
        <taxon>Butyrivibrio</taxon>
    </lineage>
</organism>
<dbReference type="PROSITE" id="PS50887">
    <property type="entry name" value="GGDEF"/>
    <property type="match status" value="1"/>
</dbReference>
<dbReference type="Pfam" id="PF13377">
    <property type="entry name" value="Peripla_BP_3"/>
    <property type="match status" value="1"/>
</dbReference>
<keyword evidence="2" id="KW-0238">DNA-binding</keyword>
<gene>
    <name evidence="5" type="ORF">SAMN02910451_01726</name>
</gene>
<dbReference type="PANTHER" id="PTHR30146">
    <property type="entry name" value="LACI-RELATED TRANSCRIPTIONAL REPRESSOR"/>
    <property type="match status" value="1"/>
</dbReference>
<sequence>MKKVALVMESWGRYITNAWISGILSKIKEADADVNLYVFNAYANWSTDELYNQGEHDIFDLPDFCDFDGVIVELNNTEEPAVRADVIERVRASGTPAILINAKEDGFYLVGVNNYQCMYDNISFLYNEKNCKSFWFVMGPEGNYESQRRAKALVDFAKEKGLKKNKDYVLEFRGFDIKDGREAFRSLYGAKKKMPDAVICVNDNLAVGVLAEAEEYGIKCPEDFYITGFDDFDKARFYSPRISTVSYKREDAGEMAIQLFLDLWSGKPVEQENYINSTNIYWDSCDCESDIIVDSRAQMKGNILWNESSVEFANDLLKLSSRITHADSMKEMVDVIRDVVKVSRCEDIIMVLDPKFWAQFETAEEEWIFDTAYINEDCIKNVFPTFEGTGRGDCYLFIPIHFREKSAGYLAMKNPIYLMEQQFLFDLINTFLSGMEILYQKECLARANEKLSDLSVKDALTGLYNRLGFGEYAEKLIADGHKEGRQMLILYSDLDMLKYLNDTYGHEVGDKAIICASNELKEHVTPEGMCFRLGGDEFLIIDKFMSDEIVRDCIVEIRENLVRDSRKIELPVDLSLSFGYVVTEGKGKVSLDEYISRADTLMYEDKRRRRKGRI</sequence>
<dbReference type="RefSeq" id="WP_074462327.1">
    <property type="nucleotide sequence ID" value="NZ_FMUR01000009.1"/>
</dbReference>
<evidence type="ECO:0000259" key="4">
    <source>
        <dbReference type="PROSITE" id="PS50887"/>
    </source>
</evidence>
<dbReference type="Pfam" id="PF00990">
    <property type="entry name" value="GGDEF"/>
    <property type="match status" value="1"/>
</dbReference>
<evidence type="ECO:0000256" key="2">
    <source>
        <dbReference type="ARBA" id="ARBA00023125"/>
    </source>
</evidence>
<feature type="domain" description="GGDEF" evidence="4">
    <location>
        <begin position="485"/>
        <end position="614"/>
    </location>
</feature>
<dbReference type="InterPro" id="IPR000160">
    <property type="entry name" value="GGDEF_dom"/>
</dbReference>
<proteinExistence type="predicted"/>
<dbReference type="EMBL" id="FMUR01000009">
    <property type="protein sequence ID" value="SCY19867.1"/>
    <property type="molecule type" value="Genomic_DNA"/>
</dbReference>
<accession>A0A1G5DZ22</accession>